<dbReference type="Gene3D" id="3.30.700.10">
    <property type="entry name" value="Glycoprotein, Type 4 Pilin"/>
    <property type="match status" value="1"/>
</dbReference>
<dbReference type="PANTHER" id="PTHR30093:SF2">
    <property type="entry name" value="TYPE II SECRETION SYSTEM PROTEIN H"/>
    <property type="match status" value="1"/>
</dbReference>
<dbReference type="NCBIfam" id="TIGR04294">
    <property type="entry name" value="pre_pil_HX9DG"/>
    <property type="match status" value="1"/>
</dbReference>
<name>A0A1U7CQE8_9BACT</name>
<feature type="transmembrane region" description="Helical" evidence="1">
    <location>
        <begin position="12"/>
        <end position="36"/>
    </location>
</feature>
<dbReference type="InterPro" id="IPR011453">
    <property type="entry name" value="DUF1559"/>
</dbReference>
<keyword evidence="1" id="KW-0472">Membrane</keyword>
<dbReference type="InterPro" id="IPR012902">
    <property type="entry name" value="N_methyl_site"/>
</dbReference>
<feature type="domain" description="DUF1559" evidence="2">
    <location>
        <begin position="37"/>
        <end position="300"/>
    </location>
</feature>
<evidence type="ECO:0000256" key="1">
    <source>
        <dbReference type="SAM" id="Phobius"/>
    </source>
</evidence>
<dbReference type="STRING" id="1387353.BSF38_02633"/>
<gene>
    <name evidence="3" type="primary">xcpT_7</name>
    <name evidence="3" type="ORF">BSF38_02633</name>
</gene>
<keyword evidence="4" id="KW-1185">Reference proteome</keyword>
<dbReference type="KEGG" id="pbor:BSF38_02633"/>
<dbReference type="SUPFAM" id="SSF54523">
    <property type="entry name" value="Pili subunits"/>
    <property type="match status" value="1"/>
</dbReference>
<dbReference type="PANTHER" id="PTHR30093">
    <property type="entry name" value="GENERAL SECRETION PATHWAY PROTEIN G"/>
    <property type="match status" value="1"/>
</dbReference>
<dbReference type="NCBIfam" id="TIGR02532">
    <property type="entry name" value="IV_pilin_GFxxxE"/>
    <property type="match status" value="1"/>
</dbReference>
<dbReference type="InterPro" id="IPR045584">
    <property type="entry name" value="Pilin-like"/>
</dbReference>
<keyword evidence="1" id="KW-0812">Transmembrane</keyword>
<evidence type="ECO:0000313" key="4">
    <source>
        <dbReference type="Proteomes" id="UP000186309"/>
    </source>
</evidence>
<evidence type="ECO:0000259" key="2">
    <source>
        <dbReference type="Pfam" id="PF07596"/>
    </source>
</evidence>
<evidence type="ECO:0000313" key="3">
    <source>
        <dbReference type="EMBL" id="APW61129.1"/>
    </source>
</evidence>
<dbReference type="AlphaFoldDB" id="A0A1U7CQE8"/>
<dbReference type="OrthoDB" id="255848at2"/>
<reference evidence="4" key="1">
    <citation type="submission" date="2016-12" db="EMBL/GenBank/DDBJ databases">
        <title>Comparative genomics of four Isosphaeraceae planctomycetes: a common pool of plasmids and glycoside hydrolase genes.</title>
        <authorList>
            <person name="Ivanova A."/>
        </authorList>
    </citation>
    <scope>NUCLEOTIDE SEQUENCE [LARGE SCALE GENOMIC DNA]</scope>
    <source>
        <strain evidence="4">PX4</strain>
    </source>
</reference>
<dbReference type="PROSITE" id="PS00409">
    <property type="entry name" value="PROKAR_NTER_METHYL"/>
    <property type="match status" value="1"/>
</dbReference>
<dbReference type="Pfam" id="PF07596">
    <property type="entry name" value="SBP_bac_10"/>
    <property type="match status" value="1"/>
</dbReference>
<sequence length="320" mass="34277">MNRTSQPVGARGFTLIELLVVIAIIGLLIALLLPAVQSAREAARRAQCSNNLKQIALAMHLYHETLNVLPPGYFTVDGPPNVGEIGNGWAWGSMILDRLEQRPLYNSINFSLQIADSGSQTARSAQPSVFLCPSATRSGPASFHFPKAAPLLPTDLSASQYIACAGSHFEQDYSLDRGNGVLIRNHAFGLRDVRDGSSMTLLIGERSRNVADGTWVGVVPNGIVEQARQCTDPNWSYQVCGGAYGMVLAFTDLPLSEPAPIIGLNSPRAGGDSFWGLHPGGCNFSFCDGSVRFIKQTINPYILSALATRDGGEVVGGDQF</sequence>
<protein>
    <submittedName>
        <fullName evidence="3">Type II secretion system protein G</fullName>
    </submittedName>
</protein>
<dbReference type="Proteomes" id="UP000186309">
    <property type="component" value="Chromosome"/>
</dbReference>
<dbReference type="InterPro" id="IPR027558">
    <property type="entry name" value="Pre_pil_HX9DG_C"/>
</dbReference>
<keyword evidence="1" id="KW-1133">Transmembrane helix</keyword>
<accession>A0A1U7CQE8</accession>
<dbReference type="EMBL" id="CP019082">
    <property type="protein sequence ID" value="APW61129.1"/>
    <property type="molecule type" value="Genomic_DNA"/>
</dbReference>
<dbReference type="RefSeq" id="WP_076346256.1">
    <property type="nucleotide sequence ID" value="NZ_CP019082.1"/>
</dbReference>
<proteinExistence type="predicted"/>
<dbReference type="Pfam" id="PF07963">
    <property type="entry name" value="N_methyl"/>
    <property type="match status" value="1"/>
</dbReference>
<organism evidence="3 4">
    <name type="scientific">Paludisphaera borealis</name>
    <dbReference type="NCBI Taxonomy" id="1387353"/>
    <lineage>
        <taxon>Bacteria</taxon>
        <taxon>Pseudomonadati</taxon>
        <taxon>Planctomycetota</taxon>
        <taxon>Planctomycetia</taxon>
        <taxon>Isosphaerales</taxon>
        <taxon>Isosphaeraceae</taxon>
        <taxon>Paludisphaera</taxon>
    </lineage>
</organism>